<comment type="caution">
    <text evidence="16">The sequence shown here is derived from an EMBL/GenBank/DDBJ whole genome shotgun (WGS) entry which is preliminary data.</text>
</comment>
<dbReference type="GO" id="GO:0005829">
    <property type="term" value="C:cytosol"/>
    <property type="evidence" value="ECO:0007669"/>
    <property type="project" value="TreeGrafter"/>
</dbReference>
<feature type="domain" description="SF4 helicase" evidence="15">
    <location>
        <begin position="208"/>
        <end position="512"/>
    </location>
</feature>
<dbReference type="STRING" id="391625.PPSIR1_26161"/>
<keyword evidence="9" id="KW-0413">Isomerase</keyword>
<dbReference type="AlphaFoldDB" id="A6GFX6"/>
<evidence type="ECO:0000256" key="8">
    <source>
        <dbReference type="ARBA" id="ARBA00023125"/>
    </source>
</evidence>
<organism evidence="16 17">
    <name type="scientific">Plesiocystis pacifica SIR-1</name>
    <dbReference type="NCBI Taxonomy" id="391625"/>
    <lineage>
        <taxon>Bacteria</taxon>
        <taxon>Pseudomonadati</taxon>
        <taxon>Myxococcota</taxon>
        <taxon>Polyangia</taxon>
        <taxon>Nannocystales</taxon>
        <taxon>Nannocystaceae</taxon>
        <taxon>Plesiocystis</taxon>
    </lineage>
</organism>
<comment type="catalytic activity">
    <reaction evidence="10 12">
        <text>ATP + H2O = ADP + phosphate + H(+)</text>
        <dbReference type="Rhea" id="RHEA:13065"/>
        <dbReference type="ChEBI" id="CHEBI:15377"/>
        <dbReference type="ChEBI" id="CHEBI:15378"/>
        <dbReference type="ChEBI" id="CHEBI:30616"/>
        <dbReference type="ChEBI" id="CHEBI:43474"/>
        <dbReference type="ChEBI" id="CHEBI:456216"/>
        <dbReference type="EC" id="5.6.2.3"/>
    </reaction>
</comment>
<evidence type="ECO:0000256" key="7">
    <source>
        <dbReference type="ARBA" id="ARBA00022840"/>
    </source>
</evidence>
<dbReference type="EMBL" id="ABCS01000099">
    <property type="protein sequence ID" value="EDM75221.1"/>
    <property type="molecule type" value="Genomic_DNA"/>
</dbReference>
<feature type="region of interest" description="Disordered" evidence="14">
    <location>
        <begin position="1"/>
        <end position="43"/>
    </location>
</feature>
<evidence type="ECO:0000313" key="17">
    <source>
        <dbReference type="Proteomes" id="UP000005801"/>
    </source>
</evidence>
<evidence type="ECO:0000256" key="12">
    <source>
        <dbReference type="RuleBase" id="RU362085"/>
    </source>
</evidence>
<gene>
    <name evidence="16" type="ORF">PPSIR1_26161</name>
</gene>
<dbReference type="GO" id="GO:0043139">
    <property type="term" value="F:5'-3' DNA helicase activity"/>
    <property type="evidence" value="ECO:0007669"/>
    <property type="project" value="UniProtKB-EC"/>
</dbReference>
<evidence type="ECO:0000256" key="5">
    <source>
        <dbReference type="ARBA" id="ARBA00022801"/>
    </source>
</evidence>
<dbReference type="SUPFAM" id="SSF52540">
    <property type="entry name" value="P-loop containing nucleoside triphosphate hydrolases"/>
    <property type="match status" value="1"/>
</dbReference>
<dbReference type="Gene3D" id="3.40.50.300">
    <property type="entry name" value="P-loop containing nucleotide triphosphate hydrolases"/>
    <property type="match status" value="1"/>
</dbReference>
<dbReference type="GO" id="GO:0003677">
    <property type="term" value="F:DNA binding"/>
    <property type="evidence" value="ECO:0007669"/>
    <property type="project" value="UniProtKB-UniRule"/>
</dbReference>
<dbReference type="InterPro" id="IPR007693">
    <property type="entry name" value="DNA_helicase_DnaB-like_N"/>
</dbReference>
<dbReference type="InterPro" id="IPR007692">
    <property type="entry name" value="DNA_helicase_DnaB"/>
</dbReference>
<accession>A6GFX6</accession>
<evidence type="ECO:0000256" key="6">
    <source>
        <dbReference type="ARBA" id="ARBA00022806"/>
    </source>
</evidence>
<evidence type="ECO:0000256" key="1">
    <source>
        <dbReference type="ARBA" id="ARBA00008428"/>
    </source>
</evidence>
<keyword evidence="17" id="KW-1185">Reference proteome</keyword>
<sequence length="514" mass="57520">MSGRVEDPSTSTPRRAPERADLATGLPAPPPAMNAPRTLPHRPEAENAVIGGILLRGRDALGEVLELITEDDFYQPRTQAVFRAMRILEERGEPIDVITLEAQLGRTGELELVGGIEGLARFDRYATAHNIKAHAELVRESAMVRNLVVATREIAEEGMEELEDVKAYVDTAEQRILKVNERGRKSSYRSSRELMLEVFQNITERQRQTDPITGVATGFTVLDDMTAGLQPSDLIILAARPSMGKTAFALNLAQEACVMPAKYMNAPPEQRPPRYPVLFFSLEMGATQLIERILCAEARVDAQRLRRGGGGMMEQDFRSLIAAADRISNAKLYIDDTASPSILELRARSRRWRDDKTIFPDPDPDDPSTNPKGLGMVMVDYLQLAKGGKARYDSREQEISEISRGLKAMAKELKVPVIALSQLNRAVDSRADHRPQLSDLRESGAIEQDADVIMFIYREERYLPGDAPEERRREVENKAEIIIGKQRNGPIGTVHLTFMKKHTRFENPAPEFEQ</sequence>
<evidence type="ECO:0000256" key="11">
    <source>
        <dbReference type="NCBIfam" id="TIGR00665"/>
    </source>
</evidence>
<keyword evidence="6 12" id="KW-0347">Helicase</keyword>
<keyword evidence="13" id="KW-0175">Coiled coil</keyword>
<evidence type="ECO:0000259" key="15">
    <source>
        <dbReference type="PROSITE" id="PS51199"/>
    </source>
</evidence>
<keyword evidence="4 12" id="KW-0547">Nucleotide-binding</keyword>
<keyword evidence="7 12" id="KW-0067">ATP-binding</keyword>
<keyword evidence="8 12" id="KW-0238">DNA-binding</keyword>
<dbReference type="EC" id="5.6.2.3" evidence="11 12"/>
<dbReference type="SUPFAM" id="SSF48024">
    <property type="entry name" value="N-terminal domain of DnaB helicase"/>
    <property type="match status" value="1"/>
</dbReference>
<keyword evidence="2 12" id="KW-0639">Primosome</keyword>
<dbReference type="GO" id="GO:0006269">
    <property type="term" value="P:DNA replication, synthesis of primer"/>
    <property type="evidence" value="ECO:0007669"/>
    <property type="project" value="UniProtKB-UniRule"/>
</dbReference>
<keyword evidence="3 12" id="KW-0235">DNA replication</keyword>
<evidence type="ECO:0000256" key="14">
    <source>
        <dbReference type="SAM" id="MobiDB-lite"/>
    </source>
</evidence>
<dbReference type="InterPro" id="IPR036185">
    <property type="entry name" value="DNA_heli_DnaB-like_N_sf"/>
</dbReference>
<reference evidence="16 17" key="1">
    <citation type="submission" date="2007-06" db="EMBL/GenBank/DDBJ databases">
        <authorList>
            <person name="Shimkets L."/>
            <person name="Ferriera S."/>
            <person name="Johnson J."/>
            <person name="Kravitz S."/>
            <person name="Beeson K."/>
            <person name="Sutton G."/>
            <person name="Rogers Y.-H."/>
            <person name="Friedman R."/>
            <person name="Frazier M."/>
            <person name="Venter J.C."/>
        </authorList>
    </citation>
    <scope>NUCLEOTIDE SEQUENCE [LARGE SCALE GENOMIC DNA]</scope>
    <source>
        <strain evidence="16 17">SIR-1</strain>
    </source>
</reference>
<comment type="function">
    <text evidence="12">The main replicative DNA helicase, it participates in initiation and elongation during chromosome replication. Travels ahead of the DNA replisome, separating dsDNA into templates for DNA synthesis. A processive ATP-dependent 5'-3' DNA helicase it has DNA-dependent ATPase activity.</text>
</comment>
<evidence type="ECO:0000256" key="10">
    <source>
        <dbReference type="ARBA" id="ARBA00048954"/>
    </source>
</evidence>
<name>A6GFX6_9BACT</name>
<dbReference type="Pfam" id="PF00772">
    <property type="entry name" value="DnaB"/>
    <property type="match status" value="1"/>
</dbReference>
<evidence type="ECO:0000313" key="16">
    <source>
        <dbReference type="EMBL" id="EDM75221.1"/>
    </source>
</evidence>
<dbReference type="GO" id="GO:0005524">
    <property type="term" value="F:ATP binding"/>
    <property type="evidence" value="ECO:0007669"/>
    <property type="project" value="UniProtKB-UniRule"/>
</dbReference>
<dbReference type="InterPro" id="IPR007694">
    <property type="entry name" value="DNA_helicase_DnaB-like_C"/>
</dbReference>
<proteinExistence type="inferred from homology"/>
<protein>
    <recommendedName>
        <fullName evidence="11 12">Replicative DNA helicase</fullName>
        <ecNumber evidence="11 12">5.6.2.3</ecNumber>
    </recommendedName>
</protein>
<evidence type="ECO:0000256" key="9">
    <source>
        <dbReference type="ARBA" id="ARBA00023235"/>
    </source>
</evidence>
<keyword evidence="5 12" id="KW-0378">Hydrolase</keyword>
<dbReference type="eggNOG" id="COG0305">
    <property type="taxonomic scope" value="Bacteria"/>
</dbReference>
<dbReference type="Gene3D" id="1.10.860.10">
    <property type="entry name" value="DNAb Helicase, Chain A"/>
    <property type="match status" value="1"/>
</dbReference>
<evidence type="ECO:0000256" key="4">
    <source>
        <dbReference type="ARBA" id="ARBA00022741"/>
    </source>
</evidence>
<dbReference type="InterPro" id="IPR016136">
    <property type="entry name" value="DNA_helicase_N/primase_C"/>
</dbReference>
<evidence type="ECO:0000256" key="3">
    <source>
        <dbReference type="ARBA" id="ARBA00022705"/>
    </source>
</evidence>
<feature type="coiled-coil region" evidence="13">
    <location>
        <begin position="155"/>
        <end position="182"/>
    </location>
</feature>
<dbReference type="PROSITE" id="PS51199">
    <property type="entry name" value="SF4_HELICASE"/>
    <property type="match status" value="1"/>
</dbReference>
<comment type="similarity">
    <text evidence="1 12">Belongs to the helicase family. DnaB subfamily.</text>
</comment>
<dbReference type="PANTHER" id="PTHR30153">
    <property type="entry name" value="REPLICATIVE DNA HELICASE DNAB"/>
    <property type="match status" value="1"/>
</dbReference>
<evidence type="ECO:0000256" key="2">
    <source>
        <dbReference type="ARBA" id="ARBA00022515"/>
    </source>
</evidence>
<evidence type="ECO:0000256" key="13">
    <source>
        <dbReference type="SAM" id="Coils"/>
    </source>
</evidence>
<dbReference type="CDD" id="cd00984">
    <property type="entry name" value="DnaB_C"/>
    <property type="match status" value="1"/>
</dbReference>
<dbReference type="GO" id="GO:0016887">
    <property type="term" value="F:ATP hydrolysis activity"/>
    <property type="evidence" value="ECO:0007669"/>
    <property type="project" value="RHEA"/>
</dbReference>
<dbReference type="GO" id="GO:1990077">
    <property type="term" value="C:primosome complex"/>
    <property type="evidence" value="ECO:0007669"/>
    <property type="project" value="UniProtKB-UniRule"/>
</dbReference>
<dbReference type="Pfam" id="PF03796">
    <property type="entry name" value="DnaB_C"/>
    <property type="match status" value="1"/>
</dbReference>
<dbReference type="InterPro" id="IPR027417">
    <property type="entry name" value="P-loop_NTPase"/>
</dbReference>
<dbReference type="NCBIfam" id="TIGR00665">
    <property type="entry name" value="DnaB"/>
    <property type="match status" value="1"/>
</dbReference>
<dbReference type="Proteomes" id="UP000005801">
    <property type="component" value="Unassembled WGS sequence"/>
</dbReference>
<dbReference type="PANTHER" id="PTHR30153:SF2">
    <property type="entry name" value="REPLICATIVE DNA HELICASE"/>
    <property type="match status" value="1"/>
</dbReference>